<evidence type="ECO:0000313" key="9">
    <source>
        <dbReference type="Proteomes" id="UP000176628"/>
    </source>
</evidence>
<dbReference type="SUPFAM" id="SSF109998">
    <property type="entry name" value="Triger factor/SurA peptide-binding domain-like"/>
    <property type="match status" value="1"/>
</dbReference>
<keyword evidence="7" id="KW-1133">Transmembrane helix</keyword>
<dbReference type="GO" id="GO:0003755">
    <property type="term" value="F:peptidyl-prolyl cis-trans isomerase activity"/>
    <property type="evidence" value="ECO:0007669"/>
    <property type="project" value="UniProtKB-KW"/>
</dbReference>
<dbReference type="Gene3D" id="1.10.4030.10">
    <property type="entry name" value="Porin chaperone SurA, peptide-binding domain"/>
    <property type="match status" value="1"/>
</dbReference>
<evidence type="ECO:0000256" key="1">
    <source>
        <dbReference type="ARBA" id="ARBA00000971"/>
    </source>
</evidence>
<keyword evidence="3" id="KW-0732">Signal</keyword>
<organism evidence="8 9">
    <name type="scientific">Candidatus Curtissbacteria bacterium RBG_16_39_7</name>
    <dbReference type="NCBI Taxonomy" id="1797707"/>
    <lineage>
        <taxon>Bacteria</taxon>
        <taxon>Candidatus Curtissiibacteriota</taxon>
    </lineage>
</organism>
<dbReference type="Pfam" id="PF13624">
    <property type="entry name" value="SurA_N_3"/>
    <property type="match status" value="1"/>
</dbReference>
<dbReference type="Proteomes" id="UP000176628">
    <property type="component" value="Unassembled WGS sequence"/>
</dbReference>
<gene>
    <name evidence="8" type="ORF">A2Z23_02970</name>
</gene>
<protein>
    <recommendedName>
        <fullName evidence="2">peptidylprolyl isomerase</fullName>
        <ecNumber evidence="2">5.2.1.8</ecNumber>
    </recommendedName>
</protein>
<feature type="transmembrane region" description="Helical" evidence="7">
    <location>
        <begin position="48"/>
        <end position="68"/>
    </location>
</feature>
<name>A0A1F5G258_9BACT</name>
<evidence type="ECO:0000256" key="4">
    <source>
        <dbReference type="ARBA" id="ARBA00023110"/>
    </source>
</evidence>
<dbReference type="EMBL" id="MFAV01000041">
    <property type="protein sequence ID" value="OGD85897.1"/>
    <property type="molecule type" value="Genomic_DNA"/>
</dbReference>
<keyword evidence="5" id="KW-0413">Isomerase</keyword>
<evidence type="ECO:0000256" key="7">
    <source>
        <dbReference type="SAM" id="Phobius"/>
    </source>
</evidence>
<keyword evidence="6" id="KW-0175">Coiled coil</keyword>
<evidence type="ECO:0000313" key="8">
    <source>
        <dbReference type="EMBL" id="OGD85897.1"/>
    </source>
</evidence>
<reference evidence="8 9" key="1">
    <citation type="journal article" date="2016" name="Nat. Commun.">
        <title>Thousands of microbial genomes shed light on interconnected biogeochemical processes in an aquifer system.</title>
        <authorList>
            <person name="Anantharaman K."/>
            <person name="Brown C.T."/>
            <person name="Hug L.A."/>
            <person name="Sharon I."/>
            <person name="Castelle C.J."/>
            <person name="Probst A.J."/>
            <person name="Thomas B.C."/>
            <person name="Singh A."/>
            <person name="Wilkins M.J."/>
            <person name="Karaoz U."/>
            <person name="Brodie E.L."/>
            <person name="Williams K.H."/>
            <person name="Hubbard S.S."/>
            <person name="Banfield J.F."/>
        </authorList>
    </citation>
    <scope>NUCLEOTIDE SEQUENCE [LARGE SCALE GENOMIC DNA]</scope>
</reference>
<comment type="catalytic activity">
    <reaction evidence="1">
        <text>[protein]-peptidylproline (omega=180) = [protein]-peptidylproline (omega=0)</text>
        <dbReference type="Rhea" id="RHEA:16237"/>
        <dbReference type="Rhea" id="RHEA-COMP:10747"/>
        <dbReference type="Rhea" id="RHEA-COMP:10748"/>
        <dbReference type="ChEBI" id="CHEBI:83833"/>
        <dbReference type="ChEBI" id="CHEBI:83834"/>
        <dbReference type="EC" id="5.2.1.8"/>
    </reaction>
</comment>
<keyword evidence="7" id="KW-0812">Transmembrane</keyword>
<dbReference type="PANTHER" id="PTHR47245">
    <property type="entry name" value="PEPTIDYLPROLYL ISOMERASE"/>
    <property type="match status" value="1"/>
</dbReference>
<keyword evidence="7" id="KW-0472">Membrane</keyword>
<feature type="coiled-coil region" evidence="6">
    <location>
        <begin position="123"/>
        <end position="160"/>
    </location>
</feature>
<accession>A0A1F5G258</accession>
<evidence type="ECO:0000256" key="2">
    <source>
        <dbReference type="ARBA" id="ARBA00013194"/>
    </source>
</evidence>
<sequence length="231" mass="26359">MATVKKTTTAIEETPVEKVPKTTPKKSIFNLFSLRKNLKKWYGKRPRLYLGIVIILIILIGLSSLFWFNKSLFLAGNINGRVLTSLQFYSDLKKAAGEKVFDSIVRETLVKQEAAKLGISVSNEDIDKKIQEIEKRLGGKENLDKALAQNQATAEDLREQITMQVLVEKILEKQIAITDADVDKYIADNKEDTAKLTKEEVKETVKSEKINEKFGPWYEELQSKAKITRYF</sequence>
<comment type="caution">
    <text evidence="8">The sequence shown here is derived from an EMBL/GenBank/DDBJ whole genome shotgun (WGS) entry which is preliminary data.</text>
</comment>
<evidence type="ECO:0000256" key="5">
    <source>
        <dbReference type="ARBA" id="ARBA00023235"/>
    </source>
</evidence>
<proteinExistence type="predicted"/>
<dbReference type="InterPro" id="IPR050245">
    <property type="entry name" value="PrsA_foldase"/>
</dbReference>
<dbReference type="EC" id="5.2.1.8" evidence="2"/>
<dbReference type="InterPro" id="IPR027304">
    <property type="entry name" value="Trigger_fact/SurA_dom_sf"/>
</dbReference>
<evidence type="ECO:0000256" key="3">
    <source>
        <dbReference type="ARBA" id="ARBA00022729"/>
    </source>
</evidence>
<dbReference type="PANTHER" id="PTHR47245:SF1">
    <property type="entry name" value="FOLDASE PROTEIN PRSA"/>
    <property type="match status" value="1"/>
</dbReference>
<evidence type="ECO:0000256" key="6">
    <source>
        <dbReference type="SAM" id="Coils"/>
    </source>
</evidence>
<dbReference type="AlphaFoldDB" id="A0A1F5G258"/>
<keyword evidence="4" id="KW-0697">Rotamase</keyword>